<feature type="chain" id="PRO_5016852692" evidence="3">
    <location>
        <begin position="24"/>
        <end position="510"/>
    </location>
</feature>
<evidence type="ECO:0000256" key="3">
    <source>
        <dbReference type="SAM" id="SignalP"/>
    </source>
</evidence>
<feature type="region of interest" description="Disordered" evidence="1">
    <location>
        <begin position="460"/>
        <end position="510"/>
    </location>
</feature>
<feature type="compositionally biased region" description="Low complexity" evidence="1">
    <location>
        <begin position="364"/>
        <end position="379"/>
    </location>
</feature>
<organism evidence="4 5">
    <name type="scientific">Hypsizygus marmoreus</name>
    <name type="common">White beech mushroom</name>
    <name type="synonym">Agaricus marmoreus</name>
    <dbReference type="NCBI Taxonomy" id="39966"/>
    <lineage>
        <taxon>Eukaryota</taxon>
        <taxon>Fungi</taxon>
        <taxon>Dikarya</taxon>
        <taxon>Basidiomycota</taxon>
        <taxon>Agaricomycotina</taxon>
        <taxon>Agaricomycetes</taxon>
        <taxon>Agaricomycetidae</taxon>
        <taxon>Agaricales</taxon>
        <taxon>Tricholomatineae</taxon>
        <taxon>Lyophyllaceae</taxon>
        <taxon>Hypsizygus</taxon>
    </lineage>
</organism>
<feature type="compositionally biased region" description="Polar residues" evidence="1">
    <location>
        <begin position="380"/>
        <end position="399"/>
    </location>
</feature>
<feature type="compositionally biased region" description="Polar residues" evidence="1">
    <location>
        <begin position="350"/>
        <end position="359"/>
    </location>
</feature>
<evidence type="ECO:0000313" key="4">
    <source>
        <dbReference type="EMBL" id="RDB28952.1"/>
    </source>
</evidence>
<dbReference type="STRING" id="39966.A0A369K5W5"/>
<dbReference type="AlphaFoldDB" id="A0A369K5W5"/>
<keyword evidence="3" id="KW-0732">Signal</keyword>
<reference evidence="4" key="1">
    <citation type="submission" date="2018-04" db="EMBL/GenBank/DDBJ databases">
        <title>Whole genome sequencing of Hypsizygus marmoreus.</title>
        <authorList>
            <person name="Choi I.-G."/>
            <person name="Min B."/>
            <person name="Kim J.-G."/>
            <person name="Kim S."/>
            <person name="Oh Y.-L."/>
            <person name="Kong W.-S."/>
            <person name="Park H."/>
            <person name="Jeong J."/>
            <person name="Song E.-S."/>
        </authorList>
    </citation>
    <scope>NUCLEOTIDE SEQUENCE [LARGE SCALE GENOMIC DNA]</scope>
    <source>
        <strain evidence="4">51987-8</strain>
    </source>
</reference>
<feature type="signal peptide" evidence="3">
    <location>
        <begin position="1"/>
        <end position="23"/>
    </location>
</feature>
<keyword evidence="2" id="KW-0472">Membrane</keyword>
<gene>
    <name evidence="4" type="ORF">Hypma_015596</name>
</gene>
<protein>
    <submittedName>
        <fullName evidence="4">Uncharacterized protein</fullName>
    </submittedName>
</protein>
<keyword evidence="2" id="KW-1133">Transmembrane helix</keyword>
<proteinExistence type="predicted"/>
<keyword evidence="2" id="KW-0812">Transmembrane</keyword>
<dbReference type="Proteomes" id="UP000076154">
    <property type="component" value="Unassembled WGS sequence"/>
</dbReference>
<accession>A0A369K5W5</accession>
<feature type="region of interest" description="Disordered" evidence="1">
    <location>
        <begin position="290"/>
        <end position="310"/>
    </location>
</feature>
<comment type="caution">
    <text evidence="4">The sequence shown here is derived from an EMBL/GenBank/DDBJ whole genome shotgun (WGS) entry which is preliminary data.</text>
</comment>
<dbReference type="InParanoid" id="A0A369K5W5"/>
<feature type="compositionally biased region" description="Polar residues" evidence="1">
    <location>
        <begin position="211"/>
        <end position="233"/>
    </location>
</feature>
<keyword evidence="5" id="KW-1185">Reference proteome</keyword>
<dbReference type="EMBL" id="LUEZ02000010">
    <property type="protein sequence ID" value="RDB28952.1"/>
    <property type="molecule type" value="Genomic_DNA"/>
</dbReference>
<feature type="region of interest" description="Disordered" evidence="1">
    <location>
        <begin position="211"/>
        <end position="254"/>
    </location>
</feature>
<feature type="region of interest" description="Disordered" evidence="1">
    <location>
        <begin position="339"/>
        <end position="416"/>
    </location>
</feature>
<evidence type="ECO:0000256" key="1">
    <source>
        <dbReference type="SAM" id="MobiDB-lite"/>
    </source>
</evidence>
<name>A0A369K5W5_HYPMA</name>
<feature type="transmembrane region" description="Helical" evidence="2">
    <location>
        <begin position="261"/>
        <end position="286"/>
    </location>
</feature>
<evidence type="ECO:0000313" key="5">
    <source>
        <dbReference type="Proteomes" id="UP000076154"/>
    </source>
</evidence>
<dbReference type="OrthoDB" id="2591431at2759"/>
<evidence type="ECO:0000256" key="2">
    <source>
        <dbReference type="SAM" id="Phobius"/>
    </source>
</evidence>
<feature type="compositionally biased region" description="Low complexity" evidence="1">
    <location>
        <begin position="234"/>
        <end position="254"/>
    </location>
</feature>
<sequence>MLAHGRSIWAAIAFWALFPLAQAFSFTSGPTSQCDDLSLSWTGGTPPFQLLIAPVFGTPRNVSIPLAAFSNGRGSYSFPLPIEQDHKFILTMSDATGFATGGSSDALTSGVSRGGSCDFKDPGVDFLFELNSALQQCRPYVFSGYADAIQPLTIIGTIPGGTSFVLNPPTGSDSFSWTANVASGTSIIFTMLDSRGRKGGSSDIKTVGITDDTTCLNNQSPSSTVAATPTPSNTSRTSKSQTPTSSPSQSPSAAPENKASIAAIAGTVIGALVFLAVTITLGLFFLRKKRDARSHSRRMQSEVDLTYDPSHAPSNYPYASGGAAAATASPLPFLPDGNAYDSNPFLDNPHGQQSSTYQPSVYAPSSHYQPPSQYPSQSQNHLPSQYQLPSHYQQRSVSGASEDPFNPYTMNHGPSSTIIEPFEVRNSDQSSLNDTMTTAQRKAALAGVSSYTPSRFIVHTDVEDELPPPNQDGIVELPPQYSARRGPPSASELPYASESSGSDSGPPRLT</sequence>